<feature type="compositionally biased region" description="Low complexity" evidence="1">
    <location>
        <begin position="100"/>
        <end position="141"/>
    </location>
</feature>
<protein>
    <submittedName>
        <fullName evidence="2">Uncharacterized protein</fullName>
    </submittedName>
</protein>
<dbReference type="Proteomes" id="UP000484842">
    <property type="component" value="Unassembled WGS sequence"/>
</dbReference>
<gene>
    <name evidence="2" type="ORF">F8S09_15445</name>
</gene>
<comment type="caution">
    <text evidence="2">The sequence shown here is derived from an EMBL/GenBank/DDBJ whole genome shotgun (WGS) entry which is preliminary data.</text>
</comment>
<keyword evidence="3" id="KW-1185">Reference proteome</keyword>
<accession>A0A7X1TSQ2</accession>
<name>A0A7X1TSQ2_9DEIO</name>
<sequence>MNDLTNDKLGRIVASSEYQVSITLPGEVQNVGVNASKQAALMPTVDKSDGRVIYLDVLKPGGFASLNIRLVSAGTPVVLKMTVELSKATSGVREYTITGTPQTQAAAPAPTAPRGAATSGPTPAAAPSASARPRAATAAPARPAPSPPRPSTPARPATTVTPPPPAATPRPVAATSAPTRPGAGAGRPSTPALPAQTPSRPPAAPATTPAARGAGSTSVQGGLRIEVTIAPGQTGPTRTLTYKITDAASGDNLSYILMPRATVRATAQKMPENVPLSPGTAQRVTASGAQGTATLSAASLSGFGTPVLLFEVLPVDTQAQKPLARKYVGVAVKP</sequence>
<organism evidence="2 3">
    <name type="scientific">Deinococcus terrestris</name>
    <dbReference type="NCBI Taxonomy" id="2651870"/>
    <lineage>
        <taxon>Bacteria</taxon>
        <taxon>Thermotogati</taxon>
        <taxon>Deinococcota</taxon>
        <taxon>Deinococci</taxon>
        <taxon>Deinococcales</taxon>
        <taxon>Deinococcaceae</taxon>
        <taxon>Deinococcus</taxon>
    </lineage>
</organism>
<evidence type="ECO:0000313" key="3">
    <source>
        <dbReference type="Proteomes" id="UP000484842"/>
    </source>
</evidence>
<dbReference type="EMBL" id="WBSL01000014">
    <property type="protein sequence ID" value="MPY68050.1"/>
    <property type="molecule type" value="Genomic_DNA"/>
</dbReference>
<dbReference type="AlphaFoldDB" id="A0A7X1TSQ2"/>
<feature type="region of interest" description="Disordered" evidence="1">
    <location>
        <begin position="98"/>
        <end position="223"/>
    </location>
</feature>
<evidence type="ECO:0000313" key="2">
    <source>
        <dbReference type="EMBL" id="MPY68050.1"/>
    </source>
</evidence>
<reference evidence="2 3" key="1">
    <citation type="submission" date="2019-10" db="EMBL/GenBank/DDBJ databases">
        <title>Deinococcus sp. isolated from soil.</title>
        <authorList>
            <person name="Li Y."/>
            <person name="Wang J."/>
        </authorList>
    </citation>
    <scope>NUCLEOTIDE SEQUENCE [LARGE SCALE GENOMIC DNA]</scope>
    <source>
        <strain evidence="2 3">SDU3-2</strain>
    </source>
</reference>
<feature type="compositionally biased region" description="Low complexity" evidence="1">
    <location>
        <begin position="169"/>
        <end position="181"/>
    </location>
</feature>
<feature type="compositionally biased region" description="Pro residues" evidence="1">
    <location>
        <begin position="142"/>
        <end position="153"/>
    </location>
</feature>
<evidence type="ECO:0000256" key="1">
    <source>
        <dbReference type="SAM" id="MobiDB-lite"/>
    </source>
</evidence>
<proteinExistence type="predicted"/>
<feature type="compositionally biased region" description="Low complexity" evidence="1">
    <location>
        <begin position="205"/>
        <end position="217"/>
    </location>
</feature>